<dbReference type="Pfam" id="PF02358">
    <property type="entry name" value="Trehalose_PPase"/>
    <property type="match status" value="1"/>
</dbReference>
<dbReference type="OrthoDB" id="755951at2759"/>
<evidence type="ECO:0000313" key="2">
    <source>
        <dbReference type="EMBL" id="CAH2352537.1"/>
    </source>
</evidence>
<dbReference type="InterPro" id="IPR003337">
    <property type="entry name" value="Trehalose_PPase"/>
</dbReference>
<feature type="region of interest" description="Disordered" evidence="1">
    <location>
        <begin position="160"/>
        <end position="275"/>
    </location>
</feature>
<sequence length="1142" mass="126534">MTVIVASLFLPYTVKFEVNSQDIPSVPASEQPVQRRLTDPTNKAPQSIIPLTQSTPPVDSPLDLSRSSTNTSTPVTIGSSVASVASRPGAGSRKPSYQDPSAEPKNSAEEFFYKHNRRRNTNVGGTPDFAGNARETFNESILNEKVASSMGSGFIQPRARTVHQPQSTVIDKKKKSDSDYGLPSLKINRSSNNLSSLGMSAASSSTNLASMNSSSSTNIGALRGTASGGNNQFKRANGSGSGGTSGGAFSGFTLNQNQSSSSLTEHPDEESAVDVSFEDGVKEIDADDWSNNFNDMIHGRAASKLAPFGGFSNPGVEADLLAEVNIFDTAPWKVVFTDKGNVSLTKAVKTSFESGIISKRKWVGTIAMPSDSVSDRVIGNIADKLSEDYNCEAVFPDDETFHGHYNSFCKEILWPTLHYQVPDDPKSRAFEAHSWDQYKALNQMVADKVVEVYKKEHGDASDADDPNNMIWVHDYHLLLVPQMIRDQLPNARIGFFLHVSFPSSEIFRVFAERKELLQGMLGANCVSMQTDEYVRHFLQTCSRLLLADTNEIGISYNSKYTVVNTIPVGIDVPSLEALIASEEVLEWKQMIRERWGGQKLLVSRDKVDRLRGIKQKLLAYEMFLKDNPSFVDKTVLIQICMGSVQDSDYEAEVSQIVSRINSLAENISVSQPVILLQQDIDFEQYLALLCESDVFVVSSMREGLNLTCHEFVTCQREKKSPLVLSEFTGSSPLLECNGKGALLINPWDIHRLSETLKHSLQMDSAEKKERWENCYEIVLEHDSKNWVRNCLKSIEEAWLYDQRKTSNNIEPFSKEVLNKFYYKYGNSNDNRRLVFLNLETPSAISSIYDSSSASNTTPAVGKTDSFSEPSRILKLLNDLLTDESNHVYLISFLKRSDLDILYRTSPNLGLIAENGGYIKLIGSKSWISIGDEKELTSWMPQVKQLIDSKVVRLPGSHIEVEDCTIRFHPGRAFLENRERSLDVMGDCIQHINEIFQESEGIHASLIRNVVIVQQNHLTLKAFKFVLSFYNNESIAEFKLKKVPSRPNTAMSTSNSTASIVSLDGDKPEGSKIKSIFVGGGSTLIDEPTFEYANELKADGVIDNVLTVAVLGSDTSSRTSANYGVLGKNVLLSVLSKVKELKE</sequence>
<dbReference type="GO" id="GO:0005946">
    <property type="term" value="C:alpha,alpha-trehalose-phosphate synthase complex (UDP-forming)"/>
    <property type="evidence" value="ECO:0007669"/>
    <property type="project" value="TreeGrafter"/>
</dbReference>
<dbReference type="SUPFAM" id="SSF53756">
    <property type="entry name" value="UDP-Glycosyltransferase/glycogen phosphorylase"/>
    <property type="match status" value="1"/>
</dbReference>
<gene>
    <name evidence="2" type="ORF">CLIB1423_07S01794</name>
</gene>
<name>A0A9P0VYG6_9ASCO</name>
<keyword evidence="3" id="KW-1185">Reference proteome</keyword>
<feature type="compositionally biased region" description="Polar residues" evidence="1">
    <location>
        <begin position="39"/>
        <end position="57"/>
    </location>
</feature>
<reference evidence="2" key="1">
    <citation type="submission" date="2022-03" db="EMBL/GenBank/DDBJ databases">
        <authorList>
            <person name="Legras J.-L."/>
            <person name="Devillers H."/>
            <person name="Grondin C."/>
        </authorList>
    </citation>
    <scope>NUCLEOTIDE SEQUENCE</scope>
    <source>
        <strain evidence="2">CLIB 1423</strain>
    </source>
</reference>
<protein>
    <submittedName>
        <fullName evidence="2">Trehalose synthase complex regulatory subunit Tsl1p</fullName>
    </submittedName>
</protein>
<feature type="compositionally biased region" description="Gly residues" evidence="1">
    <location>
        <begin position="239"/>
        <end position="249"/>
    </location>
</feature>
<dbReference type="GO" id="GO:0005992">
    <property type="term" value="P:trehalose biosynthetic process"/>
    <property type="evidence" value="ECO:0007669"/>
    <property type="project" value="InterPro"/>
</dbReference>
<dbReference type="Gene3D" id="3.40.50.2000">
    <property type="entry name" value="Glycogen Phosphorylase B"/>
    <property type="match status" value="2"/>
</dbReference>
<feature type="compositionally biased region" description="Polar residues" evidence="1">
    <location>
        <begin position="65"/>
        <end position="83"/>
    </location>
</feature>
<dbReference type="PANTHER" id="PTHR10788:SF15">
    <property type="entry name" value="TREHALOSE SYNTHASE COMPLEX REGULATORY SUBUNIT TPS3-RELATED"/>
    <property type="match status" value="1"/>
</dbReference>
<dbReference type="PANTHER" id="PTHR10788">
    <property type="entry name" value="TREHALOSE-6-PHOSPHATE SYNTHASE"/>
    <property type="match status" value="1"/>
</dbReference>
<proteinExistence type="predicted"/>
<dbReference type="GO" id="GO:0003825">
    <property type="term" value="F:alpha,alpha-trehalose-phosphate synthase (UDP-forming) activity"/>
    <property type="evidence" value="ECO:0007669"/>
    <property type="project" value="TreeGrafter"/>
</dbReference>
<organism evidence="2 3">
    <name type="scientific">[Candida] railenensis</name>
    <dbReference type="NCBI Taxonomy" id="45579"/>
    <lineage>
        <taxon>Eukaryota</taxon>
        <taxon>Fungi</taxon>
        <taxon>Dikarya</taxon>
        <taxon>Ascomycota</taxon>
        <taxon>Saccharomycotina</taxon>
        <taxon>Pichiomycetes</taxon>
        <taxon>Debaryomycetaceae</taxon>
        <taxon>Kurtzmaniella</taxon>
    </lineage>
</organism>
<comment type="caution">
    <text evidence="2">The sequence shown here is derived from an EMBL/GenBank/DDBJ whole genome shotgun (WGS) entry which is preliminary data.</text>
</comment>
<evidence type="ECO:0000313" key="3">
    <source>
        <dbReference type="Proteomes" id="UP000837801"/>
    </source>
</evidence>
<accession>A0A9P0VYG6</accession>
<dbReference type="InterPro" id="IPR001830">
    <property type="entry name" value="Glyco_trans_20"/>
</dbReference>
<feature type="compositionally biased region" description="Polar residues" evidence="1">
    <location>
        <begin position="254"/>
        <end position="264"/>
    </location>
</feature>
<dbReference type="AlphaFoldDB" id="A0A9P0VYG6"/>
<evidence type="ECO:0000256" key="1">
    <source>
        <dbReference type="SAM" id="MobiDB-lite"/>
    </source>
</evidence>
<dbReference type="Proteomes" id="UP000837801">
    <property type="component" value="Unassembled WGS sequence"/>
</dbReference>
<dbReference type="GO" id="GO:0004805">
    <property type="term" value="F:trehalose-phosphatase activity"/>
    <property type="evidence" value="ECO:0007669"/>
    <property type="project" value="TreeGrafter"/>
</dbReference>
<dbReference type="GO" id="GO:0005829">
    <property type="term" value="C:cytosol"/>
    <property type="evidence" value="ECO:0007669"/>
    <property type="project" value="TreeGrafter"/>
</dbReference>
<feature type="region of interest" description="Disordered" evidence="1">
    <location>
        <begin position="24"/>
        <end position="106"/>
    </location>
</feature>
<dbReference type="Pfam" id="PF00982">
    <property type="entry name" value="Glyco_transf_20"/>
    <property type="match status" value="1"/>
</dbReference>
<feature type="compositionally biased region" description="Low complexity" evidence="1">
    <location>
        <begin position="190"/>
        <end position="218"/>
    </location>
</feature>
<dbReference type="CDD" id="cd03788">
    <property type="entry name" value="GT20_TPS"/>
    <property type="match status" value="1"/>
</dbReference>
<dbReference type="EMBL" id="CAKXYY010000007">
    <property type="protein sequence ID" value="CAH2352537.1"/>
    <property type="molecule type" value="Genomic_DNA"/>
</dbReference>